<dbReference type="EMBL" id="JACGXL010000001">
    <property type="protein sequence ID" value="MBA8886444.1"/>
    <property type="molecule type" value="Genomic_DNA"/>
</dbReference>
<name>A0A839F2B6_9GAMM</name>
<evidence type="ECO:0008006" key="4">
    <source>
        <dbReference type="Google" id="ProtNLM"/>
    </source>
</evidence>
<dbReference type="AlphaFoldDB" id="A0A839F2B6"/>
<keyword evidence="1" id="KW-0472">Membrane</keyword>
<accession>A0A839F2B6</accession>
<feature type="transmembrane region" description="Helical" evidence="1">
    <location>
        <begin position="165"/>
        <end position="183"/>
    </location>
</feature>
<gene>
    <name evidence="2" type="ORF">FHW12_000635</name>
</gene>
<feature type="transmembrane region" description="Helical" evidence="1">
    <location>
        <begin position="354"/>
        <end position="371"/>
    </location>
</feature>
<evidence type="ECO:0000313" key="3">
    <source>
        <dbReference type="Proteomes" id="UP000550401"/>
    </source>
</evidence>
<keyword evidence="3" id="KW-1185">Reference proteome</keyword>
<feature type="transmembrane region" description="Helical" evidence="1">
    <location>
        <begin position="87"/>
        <end position="108"/>
    </location>
</feature>
<dbReference type="RefSeq" id="WP_182529524.1">
    <property type="nucleotide sequence ID" value="NZ_JACGXL010000001.1"/>
</dbReference>
<sequence length="565" mass="61975">MAEATRGRPRATWPWWLLAGAALLAGVWLRASQLRTQMLFDDEWHAIRMLIRSDMAGIATHFGFADYCIPLTLYYRWLYEHAMLDEWAMHLPLLLAGCTLLVVAPWLLRASLAPATRATWVALLAVSPPLIYFSRTARPYALLALCGVVALVAFRNAYERRGSPRAWAVVYVAATFVAGWAHLLSLVFTLWPFAWHGLGALRGCIGRSTRAEASRRLASLVAFGVVTAIPLALALVPPLLGDWASMAAKAGTNAVSVDSVFRTFLMQFGLADAWASVPVAALFAFGAWRLWQRERELVALVLSGCVVGALVVCAARPAWIQHAPVLVRYAAPVLPFLLLFLAEGIAGVVERLRVPAVAAIAACALVAVLAWRGPLPHWYYVPNQFMGHALFQFDYAAQANPYVTELELGPVPAFYRELARRPAGSVTLIEAPGLMESNFMPDPWLQQIHRQNVKHALVAPVCGTGEGWDEYPYTATGDRFTRVARLADLLDGATWGADYLVLRLKPWTLPPGERFPWPVAWPDMPACVAKVEARLGAPVFTDDAIVVFALPHAAREVGGEAKADD</sequence>
<keyword evidence="1" id="KW-1133">Transmembrane helix</keyword>
<protein>
    <recommendedName>
        <fullName evidence="4">Dolichyl-phosphate-mannose-protein mannosyltransferase</fullName>
    </recommendedName>
</protein>
<feature type="transmembrane region" description="Helical" evidence="1">
    <location>
        <begin position="189"/>
        <end position="205"/>
    </location>
</feature>
<organism evidence="2 3">
    <name type="scientific">Dokdonella fugitiva</name>
    <dbReference type="NCBI Taxonomy" id="328517"/>
    <lineage>
        <taxon>Bacteria</taxon>
        <taxon>Pseudomonadati</taxon>
        <taxon>Pseudomonadota</taxon>
        <taxon>Gammaproteobacteria</taxon>
        <taxon>Lysobacterales</taxon>
        <taxon>Rhodanobacteraceae</taxon>
        <taxon>Dokdonella</taxon>
    </lineage>
</organism>
<proteinExistence type="predicted"/>
<comment type="caution">
    <text evidence="2">The sequence shown here is derived from an EMBL/GenBank/DDBJ whole genome shotgun (WGS) entry which is preliminary data.</text>
</comment>
<evidence type="ECO:0000313" key="2">
    <source>
        <dbReference type="EMBL" id="MBA8886444.1"/>
    </source>
</evidence>
<feature type="transmembrane region" description="Helical" evidence="1">
    <location>
        <begin position="217"/>
        <end position="240"/>
    </location>
</feature>
<feature type="transmembrane region" description="Helical" evidence="1">
    <location>
        <begin position="140"/>
        <end position="158"/>
    </location>
</feature>
<feature type="transmembrane region" description="Helical" evidence="1">
    <location>
        <begin position="325"/>
        <end position="342"/>
    </location>
</feature>
<dbReference type="Proteomes" id="UP000550401">
    <property type="component" value="Unassembled WGS sequence"/>
</dbReference>
<feature type="transmembrane region" description="Helical" evidence="1">
    <location>
        <begin position="260"/>
        <end position="285"/>
    </location>
</feature>
<feature type="transmembrane region" description="Helical" evidence="1">
    <location>
        <begin position="12"/>
        <end position="29"/>
    </location>
</feature>
<keyword evidence="1" id="KW-0812">Transmembrane</keyword>
<feature type="transmembrane region" description="Helical" evidence="1">
    <location>
        <begin position="297"/>
        <end position="319"/>
    </location>
</feature>
<reference evidence="2 3" key="1">
    <citation type="submission" date="2020-07" db="EMBL/GenBank/DDBJ databases">
        <title>Genomic Encyclopedia of Type Strains, Phase IV (KMG-V): Genome sequencing to study the core and pangenomes of soil and plant-associated prokaryotes.</title>
        <authorList>
            <person name="Whitman W."/>
        </authorList>
    </citation>
    <scope>NUCLEOTIDE SEQUENCE [LARGE SCALE GENOMIC DNA]</scope>
    <source>
        <strain evidence="2 3">RH2WT43</strain>
    </source>
</reference>
<evidence type="ECO:0000256" key="1">
    <source>
        <dbReference type="SAM" id="Phobius"/>
    </source>
</evidence>
<feature type="transmembrane region" description="Helical" evidence="1">
    <location>
        <begin position="55"/>
        <end position="75"/>
    </location>
</feature>